<feature type="non-terminal residue" evidence="2">
    <location>
        <position position="103"/>
    </location>
</feature>
<dbReference type="InterPro" id="IPR036422">
    <property type="entry name" value="RuBisCO_lsu_N_sf"/>
</dbReference>
<accession>T1AP56</accession>
<reference evidence="2" key="2">
    <citation type="journal article" date="2014" name="ISME J.">
        <title>Microbial stratification in low pH oxic and suboxic macroscopic growths along an acid mine drainage.</title>
        <authorList>
            <person name="Mendez-Garcia C."/>
            <person name="Mesa V."/>
            <person name="Sprenger R.R."/>
            <person name="Richter M."/>
            <person name="Diez M.S."/>
            <person name="Solano J."/>
            <person name="Bargiela R."/>
            <person name="Golyshina O.V."/>
            <person name="Manteca A."/>
            <person name="Ramos J.L."/>
            <person name="Gallego J.R."/>
            <person name="Llorente I."/>
            <person name="Martins Dos Santos V.A."/>
            <person name="Jensen O.N."/>
            <person name="Pelaez A.I."/>
            <person name="Sanchez J."/>
            <person name="Ferrer M."/>
        </authorList>
    </citation>
    <scope>NUCLEOTIDE SEQUENCE</scope>
</reference>
<reference evidence="2" key="1">
    <citation type="submission" date="2013-08" db="EMBL/GenBank/DDBJ databases">
        <authorList>
            <person name="Mendez C."/>
            <person name="Richter M."/>
            <person name="Ferrer M."/>
            <person name="Sanchez J."/>
        </authorList>
    </citation>
    <scope>NUCLEOTIDE SEQUENCE</scope>
</reference>
<organism evidence="2">
    <name type="scientific">mine drainage metagenome</name>
    <dbReference type="NCBI Taxonomy" id="410659"/>
    <lineage>
        <taxon>unclassified sequences</taxon>
        <taxon>metagenomes</taxon>
        <taxon>ecological metagenomes</taxon>
    </lineage>
</organism>
<dbReference type="GO" id="GO:0016984">
    <property type="term" value="F:ribulose-bisphosphate carboxylase activity"/>
    <property type="evidence" value="ECO:0007669"/>
    <property type="project" value="UniProtKB-EC"/>
</dbReference>
<protein>
    <submittedName>
        <fullName evidence="2">Protein containing Ribulose bisphosphate carboxylase, large subunit</fullName>
        <ecNumber evidence="2">4.1.1.39</ecNumber>
    </submittedName>
</protein>
<dbReference type="EMBL" id="AUZX01007743">
    <property type="protein sequence ID" value="EQD58283.1"/>
    <property type="molecule type" value="Genomic_DNA"/>
</dbReference>
<sequence length="103" mass="11289">MPMSSAEIHAEATDITANARKRYAAGVLKYRQMGYWQPDYAPTETDTICLFRITPQEGVDPVEAAAAVAGESSTATWTVVWTDRLTACDSYRAKAYKVEPVPG</sequence>
<proteinExistence type="predicted"/>
<dbReference type="InterPro" id="IPR017443">
    <property type="entry name" value="RuBisCO_lsu_fd_N"/>
</dbReference>
<dbReference type="PANTHER" id="PTHR42704:SF17">
    <property type="entry name" value="RIBULOSE BISPHOSPHATE CARBOXYLASE LARGE CHAIN"/>
    <property type="match status" value="1"/>
</dbReference>
<dbReference type="EC" id="4.1.1.39" evidence="2"/>
<comment type="caution">
    <text evidence="2">The sequence shown here is derived from an EMBL/GenBank/DDBJ whole genome shotgun (WGS) entry which is preliminary data.</text>
</comment>
<keyword evidence="2" id="KW-0456">Lyase</keyword>
<gene>
    <name evidence="2" type="ORF">B1A_10859</name>
</gene>
<dbReference type="GO" id="GO:0015977">
    <property type="term" value="P:carbon fixation"/>
    <property type="evidence" value="ECO:0007669"/>
    <property type="project" value="InterPro"/>
</dbReference>
<dbReference type="Gene3D" id="3.30.70.150">
    <property type="entry name" value="RuBisCO large subunit, N-terminal domain"/>
    <property type="match status" value="1"/>
</dbReference>
<dbReference type="AlphaFoldDB" id="T1AP56"/>
<evidence type="ECO:0000259" key="1">
    <source>
        <dbReference type="Pfam" id="PF02788"/>
    </source>
</evidence>
<dbReference type="Pfam" id="PF02788">
    <property type="entry name" value="RuBisCO_large_N"/>
    <property type="match status" value="1"/>
</dbReference>
<feature type="domain" description="Ribulose bisphosphate carboxylase large subunit ferrodoxin-like N-terminal" evidence="1">
    <location>
        <begin position="35"/>
        <end position="101"/>
    </location>
</feature>
<dbReference type="PANTHER" id="PTHR42704">
    <property type="entry name" value="RIBULOSE BISPHOSPHATE CARBOXYLASE"/>
    <property type="match status" value="1"/>
</dbReference>
<evidence type="ECO:0000313" key="2">
    <source>
        <dbReference type="EMBL" id="EQD58283.1"/>
    </source>
</evidence>
<name>T1AP56_9ZZZZ</name>
<dbReference type="InterPro" id="IPR033966">
    <property type="entry name" value="RuBisCO"/>
</dbReference>
<dbReference type="SUPFAM" id="SSF54966">
    <property type="entry name" value="RuBisCO, large subunit, small (N-terminal) domain"/>
    <property type="match status" value="1"/>
</dbReference>